<comment type="caution">
    <text evidence="1">The sequence shown here is derived from an EMBL/GenBank/DDBJ whole genome shotgun (WGS) entry which is preliminary data.</text>
</comment>
<evidence type="ECO:0000313" key="1">
    <source>
        <dbReference type="EMBL" id="NDU97606.1"/>
    </source>
</evidence>
<keyword evidence="2" id="KW-1185">Reference proteome</keyword>
<dbReference type="RefSeq" id="WP_163953224.1">
    <property type="nucleotide sequence ID" value="NZ_JAAFZH010000012.1"/>
</dbReference>
<dbReference type="EMBL" id="JAAFZH010000012">
    <property type="protein sequence ID" value="NDU97606.1"/>
    <property type="molecule type" value="Genomic_DNA"/>
</dbReference>
<name>A0A6L9LAS0_9BACT</name>
<dbReference type="Proteomes" id="UP000474175">
    <property type="component" value="Unassembled WGS sequence"/>
</dbReference>
<sequence length="124" mass="13929">MITQDQHQASLIEQTVTMFDGAITETTAVDGLFIIDQWLNRLDLTGDEDTDDIADTLERLRAEVHVALHSKQPDNQRIATILQDLIEQTQKVASLAEASAEQQELAQLIAMLQHLHRQANQTID</sequence>
<gene>
    <name evidence="1" type="ORF">GK108_22165</name>
</gene>
<organism evidence="1 2">
    <name type="scientific">Spirosoma terrae</name>
    <dbReference type="NCBI Taxonomy" id="1968276"/>
    <lineage>
        <taxon>Bacteria</taxon>
        <taxon>Pseudomonadati</taxon>
        <taxon>Bacteroidota</taxon>
        <taxon>Cytophagia</taxon>
        <taxon>Cytophagales</taxon>
        <taxon>Cytophagaceae</taxon>
        <taxon>Spirosoma</taxon>
    </lineage>
</organism>
<reference evidence="1 2" key="1">
    <citation type="submission" date="2020-02" db="EMBL/GenBank/DDBJ databases">
        <title>Draft genome sequence of two Spirosoma agri KCTC 52727 and Spirosoma terrae KCTC 52035.</title>
        <authorList>
            <person name="Rojas J."/>
            <person name="Ambika Manirajan B."/>
            <person name="Suarez C."/>
            <person name="Ratering S."/>
            <person name="Schnell S."/>
        </authorList>
    </citation>
    <scope>NUCLEOTIDE SEQUENCE [LARGE SCALE GENOMIC DNA]</scope>
    <source>
        <strain evidence="1 2">KCTC 52035</strain>
    </source>
</reference>
<dbReference type="AlphaFoldDB" id="A0A6L9LAS0"/>
<protein>
    <submittedName>
        <fullName evidence="1">Uncharacterized protein</fullName>
    </submittedName>
</protein>
<accession>A0A6L9LAS0</accession>
<proteinExistence type="predicted"/>
<evidence type="ECO:0000313" key="2">
    <source>
        <dbReference type="Proteomes" id="UP000474175"/>
    </source>
</evidence>